<dbReference type="SUPFAM" id="SSF52047">
    <property type="entry name" value="RNI-like"/>
    <property type="match status" value="1"/>
</dbReference>
<comment type="caution">
    <text evidence="2">The sequence shown here is derived from an EMBL/GenBank/DDBJ whole genome shotgun (WGS) entry which is preliminary data.</text>
</comment>
<reference evidence="2" key="2">
    <citation type="submission" date="2023-01" db="EMBL/GenBank/DDBJ databases">
        <authorList>
            <person name="Petersen C."/>
        </authorList>
    </citation>
    <scope>NUCLEOTIDE SEQUENCE</scope>
    <source>
        <strain evidence="2">IBT 17514</strain>
    </source>
</reference>
<proteinExistence type="predicted"/>
<gene>
    <name evidence="2" type="ORF">N7493_009810</name>
</gene>
<dbReference type="InterPro" id="IPR032675">
    <property type="entry name" value="LRR_dom_sf"/>
</dbReference>
<dbReference type="PROSITE" id="PS50181">
    <property type="entry name" value="FBOX"/>
    <property type="match status" value="1"/>
</dbReference>
<dbReference type="AlphaFoldDB" id="A0AAD6HDH2"/>
<name>A0AAD6HDH2_9EURO</name>
<evidence type="ECO:0000313" key="3">
    <source>
        <dbReference type="Proteomes" id="UP001215712"/>
    </source>
</evidence>
<dbReference type="Proteomes" id="UP001215712">
    <property type="component" value="Unassembled WGS sequence"/>
</dbReference>
<sequence>MSSLPSDCWLIILKYLSRKDYRSLLFTSKSVHPFVESFLFKEMAWEWRPIPIRKILLLFRAILQKPERASHIQHFRLLSHQLVSTIDEWELPICEADPKEELLGFKDVLQQAQTIVKTSKFPDTNTWIVALEDANPYAFVSILLSQLHNLKSLRLDYSFIWQSGFPGLMLRHALSSSSSSLSNFESLKDVDYGGNIRRDKLSDGPDQFPPWFYLPSLRSLTIWLRTKQGIELPGGLPDLSHLQSLILARATIQETKIPEILALAPHLQTLHLGVAYRWGEERALENGSCIVQGLESIRESVTNLSIGIEWFPPTTCDVLLNEREEELTRSFDGLLTRFPKVRSLEITVNLLVVCSTDPLSDLTSVLSDQVEQLCLRMDYETVYWDDWGKTVLDLVANNAPRLPLYIPGIRLICVRGWSRVWSNPRRSQQIELTRAACAQEGIHFEVISDQLSNGIWTETRICPERKVL</sequence>
<reference evidence="2" key="1">
    <citation type="journal article" date="2023" name="IMA Fungus">
        <title>Comparative genomic study of the Penicillium genus elucidates a diverse pangenome and 15 lateral gene transfer events.</title>
        <authorList>
            <person name="Petersen C."/>
            <person name="Sorensen T."/>
            <person name="Nielsen M.R."/>
            <person name="Sondergaard T.E."/>
            <person name="Sorensen J.L."/>
            <person name="Fitzpatrick D.A."/>
            <person name="Frisvad J.C."/>
            <person name="Nielsen K.L."/>
        </authorList>
    </citation>
    <scope>NUCLEOTIDE SEQUENCE</scope>
    <source>
        <strain evidence="2">IBT 17514</strain>
    </source>
</reference>
<accession>A0AAD6HDH2</accession>
<feature type="domain" description="F-box" evidence="1">
    <location>
        <begin position="1"/>
        <end position="43"/>
    </location>
</feature>
<keyword evidence="3" id="KW-1185">Reference proteome</keyword>
<organism evidence="2 3">
    <name type="scientific">Penicillium malachiteum</name>
    <dbReference type="NCBI Taxonomy" id="1324776"/>
    <lineage>
        <taxon>Eukaryota</taxon>
        <taxon>Fungi</taxon>
        <taxon>Dikarya</taxon>
        <taxon>Ascomycota</taxon>
        <taxon>Pezizomycotina</taxon>
        <taxon>Eurotiomycetes</taxon>
        <taxon>Eurotiomycetidae</taxon>
        <taxon>Eurotiales</taxon>
        <taxon>Aspergillaceae</taxon>
        <taxon>Penicillium</taxon>
    </lineage>
</organism>
<dbReference type="Pfam" id="PF00646">
    <property type="entry name" value="F-box"/>
    <property type="match status" value="1"/>
</dbReference>
<protein>
    <recommendedName>
        <fullName evidence="1">F-box domain-containing protein</fullName>
    </recommendedName>
</protein>
<dbReference type="InterPro" id="IPR001810">
    <property type="entry name" value="F-box_dom"/>
</dbReference>
<dbReference type="EMBL" id="JAQJAN010000018">
    <property type="protein sequence ID" value="KAJ5709519.1"/>
    <property type="molecule type" value="Genomic_DNA"/>
</dbReference>
<evidence type="ECO:0000313" key="2">
    <source>
        <dbReference type="EMBL" id="KAJ5709519.1"/>
    </source>
</evidence>
<evidence type="ECO:0000259" key="1">
    <source>
        <dbReference type="PROSITE" id="PS50181"/>
    </source>
</evidence>
<dbReference type="Gene3D" id="3.80.10.10">
    <property type="entry name" value="Ribonuclease Inhibitor"/>
    <property type="match status" value="1"/>
</dbReference>